<name>A0A8S5V137_9CAUD</name>
<protein>
    <submittedName>
        <fullName evidence="1">Uncharacterized protein</fullName>
    </submittedName>
</protein>
<organism evidence="1">
    <name type="scientific">Siphoviridae sp. ct3r22</name>
    <dbReference type="NCBI Taxonomy" id="2825325"/>
    <lineage>
        <taxon>Viruses</taxon>
        <taxon>Duplodnaviria</taxon>
        <taxon>Heunggongvirae</taxon>
        <taxon>Uroviricota</taxon>
        <taxon>Caudoviricetes</taxon>
    </lineage>
</organism>
<reference evidence="1" key="1">
    <citation type="journal article" date="2021" name="Proc. Natl. Acad. Sci. U.S.A.">
        <title>A Catalog of Tens of Thousands of Viruses from Human Metagenomes Reveals Hidden Associations with Chronic Diseases.</title>
        <authorList>
            <person name="Tisza M.J."/>
            <person name="Buck C.B."/>
        </authorList>
    </citation>
    <scope>NUCLEOTIDE SEQUENCE</scope>
    <source>
        <strain evidence="1">Ct3r22</strain>
    </source>
</reference>
<sequence length="77" mass="8999">MKNDKDVFIEKRGDMIISIDFGHKDDVAVETIFRKDKNGLTILSQKVISRADDFNTEEKRNNYLNKNNNDKRLLSPK</sequence>
<evidence type="ECO:0000313" key="1">
    <source>
        <dbReference type="EMBL" id="DAG00429.1"/>
    </source>
</evidence>
<dbReference type="EMBL" id="BK016180">
    <property type="protein sequence ID" value="DAG00429.1"/>
    <property type="molecule type" value="Genomic_DNA"/>
</dbReference>
<accession>A0A8S5V137</accession>
<proteinExistence type="predicted"/>